<keyword evidence="1" id="KW-1133">Transmembrane helix</keyword>
<organism evidence="2 3">
    <name type="scientific">Corynebacterium aurimucosum</name>
    <dbReference type="NCBI Taxonomy" id="169292"/>
    <lineage>
        <taxon>Bacteria</taxon>
        <taxon>Bacillati</taxon>
        <taxon>Actinomycetota</taxon>
        <taxon>Actinomycetes</taxon>
        <taxon>Mycobacteriales</taxon>
        <taxon>Corynebacteriaceae</taxon>
        <taxon>Corynebacterium</taxon>
    </lineage>
</organism>
<evidence type="ECO:0008006" key="4">
    <source>
        <dbReference type="Google" id="ProtNLM"/>
    </source>
</evidence>
<dbReference type="RefSeq" id="WP_158381162.1">
    <property type="nucleotide sequence ID" value="NZ_VMTX01000003.1"/>
</dbReference>
<feature type="transmembrane region" description="Helical" evidence="1">
    <location>
        <begin position="71"/>
        <end position="90"/>
    </location>
</feature>
<evidence type="ECO:0000313" key="2">
    <source>
        <dbReference type="EMBL" id="TVU85611.1"/>
    </source>
</evidence>
<feature type="transmembrane region" description="Helical" evidence="1">
    <location>
        <begin position="38"/>
        <end position="59"/>
    </location>
</feature>
<evidence type="ECO:0000313" key="3">
    <source>
        <dbReference type="Proteomes" id="UP000320648"/>
    </source>
</evidence>
<comment type="caution">
    <text evidence="2">The sequence shown here is derived from an EMBL/GenBank/DDBJ whole genome shotgun (WGS) entry which is preliminary data.</text>
</comment>
<protein>
    <recommendedName>
        <fullName evidence="4">Multidrug transporter</fullName>
    </recommendedName>
</protein>
<reference evidence="2 3" key="1">
    <citation type="submission" date="2019-07" db="EMBL/GenBank/DDBJ databases">
        <title>Draft genome of C. aurimucosum strain 15-4290.</title>
        <authorList>
            <person name="Pacheco L.G.C."/>
            <person name="Aguiar E.R.G.R."/>
            <person name="Navas J."/>
            <person name="Santos C.S."/>
            <person name="Rocha D.J.P.G."/>
        </authorList>
    </citation>
    <scope>NUCLEOTIDE SEQUENCE [LARGE SCALE GENOMIC DNA]</scope>
    <source>
        <strain evidence="2 3">15-4290</strain>
    </source>
</reference>
<name>A0A558IW69_9CORY</name>
<sequence length="130" mass="13520">MNYPVRAGVVHGLLFVLVAGAFILPVVFGSAALLPVPFAAWSSVALAALALVDASYHAFSPTQRPTRGLRALSAVGGVALIAGWLGWLRIYNTIDLVSATPYRIGTFLLAVGAVLSGFCCAIALTHRGAR</sequence>
<evidence type="ECO:0000256" key="1">
    <source>
        <dbReference type="SAM" id="Phobius"/>
    </source>
</evidence>
<dbReference type="Proteomes" id="UP000320648">
    <property type="component" value="Unassembled WGS sequence"/>
</dbReference>
<dbReference type="EMBL" id="VMTX01000003">
    <property type="protein sequence ID" value="TVU85611.1"/>
    <property type="molecule type" value="Genomic_DNA"/>
</dbReference>
<keyword evidence="1" id="KW-0472">Membrane</keyword>
<feature type="transmembrane region" description="Helical" evidence="1">
    <location>
        <begin position="102"/>
        <end position="124"/>
    </location>
</feature>
<dbReference type="AlphaFoldDB" id="A0A558IW69"/>
<proteinExistence type="predicted"/>
<gene>
    <name evidence="2" type="ORF">FQN05_02620</name>
</gene>
<accession>A0A558IW69</accession>
<keyword evidence="1" id="KW-0812">Transmembrane</keyword>
<feature type="transmembrane region" description="Helical" evidence="1">
    <location>
        <begin position="12"/>
        <end position="32"/>
    </location>
</feature>